<sequence>MLVHYPMARVVGLIQQETDPLFEVVAHRHVRLSHVVNHHHLGIFRWVTIFSNGALTATVTDRLFHRKHYVSGRMFSALVADFYPPKPELEVALNTTTTGSEQTQRLN</sequence>
<keyword evidence="2" id="KW-1185">Reference proteome</keyword>
<organism evidence="1 2">
    <name type="scientific">Yaniella flava</name>
    <dbReference type="NCBI Taxonomy" id="287930"/>
    <lineage>
        <taxon>Bacteria</taxon>
        <taxon>Bacillati</taxon>
        <taxon>Actinomycetota</taxon>
        <taxon>Actinomycetes</taxon>
        <taxon>Micrococcales</taxon>
        <taxon>Micrococcaceae</taxon>
        <taxon>Yaniella</taxon>
    </lineage>
</organism>
<reference evidence="1 2" key="1">
    <citation type="journal article" date="2019" name="Int. J. Syst. Evol. Microbiol.">
        <title>The Global Catalogue of Microorganisms (GCM) 10K type strain sequencing project: providing services to taxonomists for standard genome sequencing and annotation.</title>
        <authorList>
            <consortium name="The Broad Institute Genomics Platform"/>
            <consortium name="The Broad Institute Genome Sequencing Center for Infectious Disease"/>
            <person name="Wu L."/>
            <person name="Ma J."/>
        </authorList>
    </citation>
    <scope>NUCLEOTIDE SEQUENCE [LARGE SCALE GENOMIC DNA]</scope>
    <source>
        <strain evidence="1 2">JCM 13595</strain>
    </source>
</reference>
<dbReference type="EMBL" id="BAAAMN010000068">
    <property type="protein sequence ID" value="GAA2046059.1"/>
    <property type="molecule type" value="Genomic_DNA"/>
</dbReference>
<name>A0ABN2V1F4_9MICC</name>
<protein>
    <submittedName>
        <fullName evidence="1">Uncharacterized protein</fullName>
    </submittedName>
</protein>
<comment type="caution">
    <text evidence="1">The sequence shown here is derived from an EMBL/GenBank/DDBJ whole genome shotgun (WGS) entry which is preliminary data.</text>
</comment>
<evidence type="ECO:0000313" key="1">
    <source>
        <dbReference type="EMBL" id="GAA2046059.1"/>
    </source>
</evidence>
<evidence type="ECO:0000313" key="2">
    <source>
        <dbReference type="Proteomes" id="UP001501461"/>
    </source>
</evidence>
<dbReference type="Proteomes" id="UP001501461">
    <property type="component" value="Unassembled WGS sequence"/>
</dbReference>
<accession>A0ABN2V1F4</accession>
<gene>
    <name evidence="1" type="ORF">GCM10009720_28680</name>
</gene>
<proteinExistence type="predicted"/>